<accession>A0AAV7UIE1</accession>
<dbReference type="AlphaFoldDB" id="A0AAV7UIE1"/>
<feature type="compositionally biased region" description="Basic and acidic residues" evidence="1">
    <location>
        <begin position="55"/>
        <end position="70"/>
    </location>
</feature>
<name>A0AAV7UIE1_PLEWA</name>
<dbReference type="Proteomes" id="UP001066276">
    <property type="component" value="Chromosome 3_1"/>
</dbReference>
<evidence type="ECO:0000313" key="2">
    <source>
        <dbReference type="EMBL" id="KAJ1188547.1"/>
    </source>
</evidence>
<dbReference type="EMBL" id="JANPWB010000005">
    <property type="protein sequence ID" value="KAJ1188547.1"/>
    <property type="molecule type" value="Genomic_DNA"/>
</dbReference>
<comment type="caution">
    <text evidence="2">The sequence shown here is derived from an EMBL/GenBank/DDBJ whole genome shotgun (WGS) entry which is preliminary data.</text>
</comment>
<evidence type="ECO:0000313" key="3">
    <source>
        <dbReference type="Proteomes" id="UP001066276"/>
    </source>
</evidence>
<proteinExistence type="predicted"/>
<sequence>MKNRYPGGKFKTMFENNTWTVARVKGTLVTVKRKDETVTRNISCFKLYHGERLESEGKERAESQVRENEVVWRPSSQGEAGLPSRRPQIARSVKEGMLPHTESLTKAKRQHLMTDILKPQTRRPSSEEARTGSGHLTGGSRGSWTRLSDVHGFPEVTVPTKSLE</sequence>
<gene>
    <name evidence="2" type="ORF">NDU88_005308</name>
</gene>
<feature type="region of interest" description="Disordered" evidence="1">
    <location>
        <begin position="55"/>
        <end position="164"/>
    </location>
</feature>
<protein>
    <submittedName>
        <fullName evidence="2">Uncharacterized protein</fullName>
    </submittedName>
</protein>
<keyword evidence="3" id="KW-1185">Reference proteome</keyword>
<organism evidence="2 3">
    <name type="scientific">Pleurodeles waltl</name>
    <name type="common">Iberian ribbed newt</name>
    <dbReference type="NCBI Taxonomy" id="8319"/>
    <lineage>
        <taxon>Eukaryota</taxon>
        <taxon>Metazoa</taxon>
        <taxon>Chordata</taxon>
        <taxon>Craniata</taxon>
        <taxon>Vertebrata</taxon>
        <taxon>Euteleostomi</taxon>
        <taxon>Amphibia</taxon>
        <taxon>Batrachia</taxon>
        <taxon>Caudata</taxon>
        <taxon>Salamandroidea</taxon>
        <taxon>Salamandridae</taxon>
        <taxon>Pleurodelinae</taxon>
        <taxon>Pleurodeles</taxon>
    </lineage>
</organism>
<evidence type="ECO:0000256" key="1">
    <source>
        <dbReference type="SAM" id="MobiDB-lite"/>
    </source>
</evidence>
<reference evidence="2" key="1">
    <citation type="journal article" date="2022" name="bioRxiv">
        <title>Sequencing and chromosome-scale assembly of the giantPleurodeles waltlgenome.</title>
        <authorList>
            <person name="Brown T."/>
            <person name="Elewa A."/>
            <person name="Iarovenko S."/>
            <person name="Subramanian E."/>
            <person name="Araus A.J."/>
            <person name="Petzold A."/>
            <person name="Susuki M."/>
            <person name="Suzuki K.-i.T."/>
            <person name="Hayashi T."/>
            <person name="Toyoda A."/>
            <person name="Oliveira C."/>
            <person name="Osipova E."/>
            <person name="Leigh N.D."/>
            <person name="Simon A."/>
            <person name="Yun M.H."/>
        </authorList>
    </citation>
    <scope>NUCLEOTIDE SEQUENCE</scope>
    <source>
        <strain evidence="2">20211129_DDA</strain>
        <tissue evidence="2">Liver</tissue>
    </source>
</reference>